<evidence type="ECO:0000259" key="6">
    <source>
        <dbReference type="PROSITE" id="PS00799"/>
    </source>
</evidence>
<keyword evidence="4" id="KW-1015">Disulfide bond</keyword>
<organism evidence="7">
    <name type="scientific">Androctonus bicolor</name>
    <dbReference type="NCBI Taxonomy" id="748906"/>
    <lineage>
        <taxon>Eukaryota</taxon>
        <taxon>Metazoa</taxon>
        <taxon>Ecdysozoa</taxon>
        <taxon>Arthropoda</taxon>
        <taxon>Chelicerata</taxon>
        <taxon>Arachnida</taxon>
        <taxon>Scorpiones</taxon>
        <taxon>Buthida</taxon>
        <taxon>Buthoidea</taxon>
        <taxon>Buthidae</taxon>
        <taxon>Androctonus</taxon>
    </lineage>
</organism>
<evidence type="ECO:0000256" key="5">
    <source>
        <dbReference type="SAM" id="SignalP"/>
    </source>
</evidence>
<dbReference type="SMART" id="SM00277">
    <property type="entry name" value="GRAN"/>
    <property type="match status" value="1"/>
</dbReference>
<protein>
    <submittedName>
        <fullName evidence="7">Orphan peptide Utx-1</fullName>
    </submittedName>
</protein>
<feature type="chain" id="PRO_5005450921" evidence="5">
    <location>
        <begin position="21"/>
        <end position="128"/>
    </location>
</feature>
<evidence type="ECO:0000256" key="4">
    <source>
        <dbReference type="ARBA" id="ARBA00023157"/>
    </source>
</evidence>
<dbReference type="InterPro" id="IPR037277">
    <property type="entry name" value="Granulin_sf"/>
</dbReference>
<dbReference type="InterPro" id="IPR039036">
    <property type="entry name" value="Granulin_fam"/>
</dbReference>
<dbReference type="Gene3D" id="2.10.25.160">
    <property type="entry name" value="Granulin"/>
    <property type="match status" value="1"/>
</dbReference>
<sequence>MIMKAVWFLTIFSLCMYVKCTKDQITSKYSGNLIKSTELAFKPNNICPDYIHQCSGSDPCCSTPTGIFTCCPYPYGSCCADGLHCCPYGMVCYGNTTCIKANKKFAIFKLKTLTAPKLTDIGKMEPIV</sequence>
<dbReference type="PANTHER" id="PTHR12274">
    <property type="entry name" value="GRANULIN"/>
    <property type="match status" value="1"/>
</dbReference>
<dbReference type="AlphaFoldDB" id="A0A0K0LBS8"/>
<name>A0A0K0LBS8_9SCOR</name>
<evidence type="ECO:0000313" key="7">
    <source>
        <dbReference type="EMBL" id="AIX87601.1"/>
    </source>
</evidence>
<keyword evidence="5" id="KW-0732">Signal</keyword>
<comment type="similarity">
    <text evidence="2">Belongs to the granulin family.</text>
</comment>
<dbReference type="InterPro" id="IPR000118">
    <property type="entry name" value="Granulin"/>
</dbReference>
<dbReference type="EMBL" id="KJ787297">
    <property type="protein sequence ID" value="AIX87601.1"/>
    <property type="molecule type" value="mRNA"/>
</dbReference>
<dbReference type="PROSITE" id="PS00799">
    <property type="entry name" value="GRANULINS"/>
    <property type="match status" value="1"/>
</dbReference>
<dbReference type="Pfam" id="PF00396">
    <property type="entry name" value="Granulin"/>
    <property type="match status" value="1"/>
</dbReference>
<accession>A0A0K0LBS8</accession>
<dbReference type="PANTHER" id="PTHR12274:SF3">
    <property type="entry name" value="PROGRANULIN"/>
    <property type="match status" value="1"/>
</dbReference>
<evidence type="ECO:0000256" key="3">
    <source>
        <dbReference type="ARBA" id="ARBA00022525"/>
    </source>
</evidence>
<keyword evidence="3" id="KW-0964">Secreted</keyword>
<proteinExistence type="evidence at transcript level"/>
<feature type="signal peptide" evidence="5">
    <location>
        <begin position="1"/>
        <end position="20"/>
    </location>
</feature>
<feature type="domain" description="Granulins" evidence="6">
    <location>
        <begin position="79"/>
        <end position="92"/>
    </location>
</feature>
<evidence type="ECO:0000256" key="1">
    <source>
        <dbReference type="ARBA" id="ARBA00004613"/>
    </source>
</evidence>
<reference evidence="7" key="1">
    <citation type="journal article" date="2015" name="J. Proteomics">
        <title>Unique diversity of the venom peptides from the scorpion Androctonus bicolor revealed by transcriptomic and proteomic analysis.</title>
        <authorList>
            <person name="Zhang L."/>
            <person name="Shi W."/>
            <person name="Zeng X.C."/>
            <person name="Ge F."/>
            <person name="Yang M."/>
            <person name="Nie Y."/>
            <person name="Bao A."/>
            <person name="Wu S."/>
            <person name="E G."/>
        </authorList>
    </citation>
    <scope>NUCLEOTIDE SEQUENCE</scope>
</reference>
<evidence type="ECO:0000256" key="2">
    <source>
        <dbReference type="ARBA" id="ARBA00010093"/>
    </source>
</evidence>
<comment type="subcellular location">
    <subcellularLocation>
        <location evidence="1">Secreted</location>
    </subcellularLocation>
</comment>
<dbReference type="GO" id="GO:0005576">
    <property type="term" value="C:extracellular region"/>
    <property type="evidence" value="ECO:0007669"/>
    <property type="project" value="UniProtKB-SubCell"/>
</dbReference>